<proteinExistence type="predicted"/>
<evidence type="ECO:0000313" key="2">
    <source>
        <dbReference type="EMBL" id="KAG0284796.1"/>
    </source>
</evidence>
<evidence type="ECO:0000256" key="1">
    <source>
        <dbReference type="SAM" id="SignalP"/>
    </source>
</evidence>
<dbReference type="EMBL" id="JAAAIM010000731">
    <property type="protein sequence ID" value="KAG0284796.1"/>
    <property type="molecule type" value="Genomic_DNA"/>
</dbReference>
<feature type="signal peptide" evidence="1">
    <location>
        <begin position="1"/>
        <end position="21"/>
    </location>
</feature>
<name>A0ABQ7JUG0_9FUNG</name>
<dbReference type="SUPFAM" id="SSF50370">
    <property type="entry name" value="Ricin B-like lectins"/>
    <property type="match status" value="1"/>
</dbReference>
<dbReference type="Gene3D" id="2.80.10.50">
    <property type="match status" value="1"/>
</dbReference>
<keyword evidence="3" id="KW-1185">Reference proteome</keyword>
<protein>
    <recommendedName>
        <fullName evidence="4">Ricin B lectin domain-containing protein</fullName>
    </recommendedName>
</protein>
<dbReference type="PROSITE" id="PS51257">
    <property type="entry name" value="PROKAR_LIPOPROTEIN"/>
    <property type="match status" value="1"/>
</dbReference>
<reference evidence="2 3" key="1">
    <citation type="journal article" date="2020" name="Fungal Divers.">
        <title>Resolving the Mortierellaceae phylogeny through synthesis of multi-gene phylogenetics and phylogenomics.</title>
        <authorList>
            <person name="Vandepol N."/>
            <person name="Liber J."/>
            <person name="Desiro A."/>
            <person name="Na H."/>
            <person name="Kennedy M."/>
            <person name="Barry K."/>
            <person name="Grigoriev I.V."/>
            <person name="Miller A.N."/>
            <person name="O'Donnell K."/>
            <person name="Stajich J.E."/>
            <person name="Bonito G."/>
        </authorList>
    </citation>
    <scope>NUCLEOTIDE SEQUENCE [LARGE SCALE GENOMIC DNA]</scope>
    <source>
        <strain evidence="2 3">AD045</strain>
    </source>
</reference>
<organism evidence="2 3">
    <name type="scientific">Linnemannia gamsii</name>
    <dbReference type="NCBI Taxonomy" id="64522"/>
    <lineage>
        <taxon>Eukaryota</taxon>
        <taxon>Fungi</taxon>
        <taxon>Fungi incertae sedis</taxon>
        <taxon>Mucoromycota</taxon>
        <taxon>Mortierellomycotina</taxon>
        <taxon>Mortierellomycetes</taxon>
        <taxon>Mortierellales</taxon>
        <taxon>Mortierellaceae</taxon>
        <taxon>Linnemannia</taxon>
    </lineage>
</organism>
<feature type="chain" id="PRO_5045828261" description="Ricin B lectin domain-containing protein" evidence="1">
    <location>
        <begin position="22"/>
        <end position="176"/>
    </location>
</feature>
<keyword evidence="1" id="KW-0732">Signal</keyword>
<dbReference type="InterPro" id="IPR035992">
    <property type="entry name" value="Ricin_B-like_lectins"/>
</dbReference>
<sequence>MTRLTVLFIAILVAIIQACAAFHPPEGLYQVELGQLLLTDIDGEPNKIAHLKPEDGSPAQLWRLAHEEEGRFTLRNEKSDLYLSFHGDPEPNKLLTVSRKPSSWKASRAGDRLFIESVDRYEGEHLLVDVSHLLVWPPRVVLQWPRKTDDQTWSFRRVDEFEQLSQYRLPYKKAGR</sequence>
<feature type="non-terminal residue" evidence="2">
    <location>
        <position position="176"/>
    </location>
</feature>
<evidence type="ECO:0000313" key="3">
    <source>
        <dbReference type="Proteomes" id="UP001194696"/>
    </source>
</evidence>
<gene>
    <name evidence="2" type="ORF">BGZ96_010872</name>
</gene>
<comment type="caution">
    <text evidence="2">The sequence shown here is derived from an EMBL/GenBank/DDBJ whole genome shotgun (WGS) entry which is preliminary data.</text>
</comment>
<evidence type="ECO:0008006" key="4">
    <source>
        <dbReference type="Google" id="ProtNLM"/>
    </source>
</evidence>
<accession>A0ABQ7JUG0</accession>
<dbReference type="Proteomes" id="UP001194696">
    <property type="component" value="Unassembled WGS sequence"/>
</dbReference>